<dbReference type="InterPro" id="IPR001647">
    <property type="entry name" value="HTH_TetR"/>
</dbReference>
<dbReference type="Proteomes" id="UP000199352">
    <property type="component" value="Unassembled WGS sequence"/>
</dbReference>
<evidence type="ECO:0000259" key="3">
    <source>
        <dbReference type="PROSITE" id="PS50977"/>
    </source>
</evidence>
<evidence type="ECO:0000256" key="2">
    <source>
        <dbReference type="PROSITE-ProRule" id="PRU00335"/>
    </source>
</evidence>
<dbReference type="PRINTS" id="PR00455">
    <property type="entry name" value="HTHTETR"/>
</dbReference>
<dbReference type="EMBL" id="FOFR01000024">
    <property type="protein sequence ID" value="SES16727.1"/>
    <property type="molecule type" value="Genomic_DNA"/>
</dbReference>
<dbReference type="InterPro" id="IPR050109">
    <property type="entry name" value="HTH-type_TetR-like_transc_reg"/>
</dbReference>
<dbReference type="GO" id="GO:0000976">
    <property type="term" value="F:transcription cis-regulatory region binding"/>
    <property type="evidence" value="ECO:0007669"/>
    <property type="project" value="TreeGrafter"/>
</dbReference>
<dbReference type="STRING" id="402600.SAMN05216188_12442"/>
<name>A0A1H9V664_9PSEU</name>
<dbReference type="PANTHER" id="PTHR30055:SF178">
    <property type="entry name" value="POSSIBLE TRANSCRIPTIONAL REGULATORY PROTEIN"/>
    <property type="match status" value="1"/>
</dbReference>
<protein>
    <submittedName>
        <fullName evidence="4">Transcriptional regulator, TetR family</fullName>
    </submittedName>
</protein>
<gene>
    <name evidence="4" type="ORF">SAMN05216188_12442</name>
</gene>
<dbReference type="InterPro" id="IPR009057">
    <property type="entry name" value="Homeodomain-like_sf"/>
</dbReference>
<keyword evidence="5" id="KW-1185">Reference proteome</keyword>
<dbReference type="PROSITE" id="PS50977">
    <property type="entry name" value="HTH_TETR_2"/>
    <property type="match status" value="1"/>
</dbReference>
<feature type="domain" description="HTH tetR-type" evidence="3">
    <location>
        <begin position="15"/>
        <end position="75"/>
    </location>
</feature>
<evidence type="ECO:0000256" key="1">
    <source>
        <dbReference type="ARBA" id="ARBA00023125"/>
    </source>
</evidence>
<proteinExistence type="predicted"/>
<dbReference type="SUPFAM" id="SSF46689">
    <property type="entry name" value="Homeodomain-like"/>
    <property type="match status" value="1"/>
</dbReference>
<organism evidence="4 5">
    <name type="scientific">Lentzea xinjiangensis</name>
    <dbReference type="NCBI Taxonomy" id="402600"/>
    <lineage>
        <taxon>Bacteria</taxon>
        <taxon>Bacillati</taxon>
        <taxon>Actinomycetota</taxon>
        <taxon>Actinomycetes</taxon>
        <taxon>Pseudonocardiales</taxon>
        <taxon>Pseudonocardiaceae</taxon>
        <taxon>Lentzea</taxon>
    </lineage>
</organism>
<dbReference type="InterPro" id="IPR041483">
    <property type="entry name" value="TetR_C_34"/>
</dbReference>
<evidence type="ECO:0000313" key="4">
    <source>
        <dbReference type="EMBL" id="SES16727.1"/>
    </source>
</evidence>
<dbReference type="Pfam" id="PF17929">
    <property type="entry name" value="TetR_C_34"/>
    <property type="match status" value="1"/>
</dbReference>
<sequence length="227" mass="24261">MDASFRRARQPEQKEQRREAILAAARDLALDAGVAGVSLGDIAKAVGLVKSNVLRYFGTREEIYLQLTMRGGTEWADAVCDRLAAVSGIDGMAAALADSFAERPLYCDLVSHAETMLEHNVSIEVLHTSKLWAIGMYARVGDRIVAACPELTGSQGAAVVFAAGAFVGRLHPITRPPAALAELYAREPAIAAVFPSFRPALHRFIAATAAGLREVGDEPPRQPDPPS</sequence>
<evidence type="ECO:0000313" key="5">
    <source>
        <dbReference type="Proteomes" id="UP000199352"/>
    </source>
</evidence>
<dbReference type="OrthoDB" id="6637160at2"/>
<keyword evidence="1 2" id="KW-0238">DNA-binding</keyword>
<accession>A0A1H9V664</accession>
<dbReference type="Pfam" id="PF00440">
    <property type="entry name" value="TetR_N"/>
    <property type="match status" value="1"/>
</dbReference>
<dbReference type="PANTHER" id="PTHR30055">
    <property type="entry name" value="HTH-TYPE TRANSCRIPTIONAL REGULATOR RUTR"/>
    <property type="match status" value="1"/>
</dbReference>
<dbReference type="GO" id="GO:0003700">
    <property type="term" value="F:DNA-binding transcription factor activity"/>
    <property type="evidence" value="ECO:0007669"/>
    <property type="project" value="TreeGrafter"/>
</dbReference>
<feature type="DNA-binding region" description="H-T-H motif" evidence="2">
    <location>
        <begin position="38"/>
        <end position="57"/>
    </location>
</feature>
<dbReference type="AlphaFoldDB" id="A0A1H9V664"/>
<dbReference type="RefSeq" id="WP_089959410.1">
    <property type="nucleotide sequence ID" value="NZ_FOFR01000024.1"/>
</dbReference>
<reference evidence="5" key="1">
    <citation type="submission" date="2016-10" db="EMBL/GenBank/DDBJ databases">
        <authorList>
            <person name="Varghese N."/>
            <person name="Submissions S."/>
        </authorList>
    </citation>
    <scope>NUCLEOTIDE SEQUENCE [LARGE SCALE GENOMIC DNA]</scope>
    <source>
        <strain evidence="5">CGMCC 4.3525</strain>
    </source>
</reference>
<dbReference type="Gene3D" id="1.10.357.10">
    <property type="entry name" value="Tetracycline Repressor, domain 2"/>
    <property type="match status" value="1"/>
</dbReference>